<comment type="caution">
    <text evidence="2">The sequence shown here is derived from an EMBL/GenBank/DDBJ whole genome shotgun (WGS) entry which is preliminary data.</text>
</comment>
<feature type="transmembrane region" description="Helical" evidence="1">
    <location>
        <begin position="48"/>
        <end position="72"/>
    </location>
</feature>
<protein>
    <submittedName>
        <fullName evidence="2">Uncharacterized protein</fullName>
    </submittedName>
</protein>
<evidence type="ECO:0000313" key="2">
    <source>
        <dbReference type="EMBL" id="GAA2920644.1"/>
    </source>
</evidence>
<gene>
    <name evidence="2" type="ORF">GCM10020221_16030</name>
</gene>
<keyword evidence="1" id="KW-1133">Transmembrane helix</keyword>
<keyword evidence="3" id="KW-1185">Reference proteome</keyword>
<evidence type="ECO:0000313" key="3">
    <source>
        <dbReference type="Proteomes" id="UP001501102"/>
    </source>
</evidence>
<accession>A0ABN3WMN6</accession>
<dbReference type="RefSeq" id="WP_344961874.1">
    <property type="nucleotide sequence ID" value="NZ_BAAAXZ010000061.1"/>
</dbReference>
<sequence length="83" mass="7734">MTVVSHHGRVRRTGRLVVSGASIPGAAAPGASVPGASASGGDGPGSGLGSVVAVVAGVLGVGGVAGGALLWVRRRLRAGAAGR</sequence>
<keyword evidence="1" id="KW-0812">Transmembrane</keyword>
<reference evidence="2 3" key="1">
    <citation type="journal article" date="2019" name="Int. J. Syst. Evol. Microbiol.">
        <title>The Global Catalogue of Microorganisms (GCM) 10K type strain sequencing project: providing services to taxonomists for standard genome sequencing and annotation.</title>
        <authorList>
            <consortium name="The Broad Institute Genomics Platform"/>
            <consortium name="The Broad Institute Genome Sequencing Center for Infectious Disease"/>
            <person name="Wu L."/>
            <person name="Ma J."/>
        </authorList>
    </citation>
    <scope>NUCLEOTIDE SEQUENCE [LARGE SCALE GENOMIC DNA]</scope>
    <source>
        <strain evidence="2 3">JCM 4087</strain>
    </source>
</reference>
<dbReference type="EMBL" id="BAAAXZ010000061">
    <property type="protein sequence ID" value="GAA2920644.1"/>
    <property type="molecule type" value="Genomic_DNA"/>
</dbReference>
<dbReference type="Proteomes" id="UP001501102">
    <property type="component" value="Unassembled WGS sequence"/>
</dbReference>
<name>A0ABN3WMN6_STRTU</name>
<evidence type="ECO:0000256" key="1">
    <source>
        <dbReference type="SAM" id="Phobius"/>
    </source>
</evidence>
<keyword evidence="1" id="KW-0472">Membrane</keyword>
<proteinExistence type="predicted"/>
<organism evidence="2 3">
    <name type="scientific">Streptomyces thioluteus</name>
    <dbReference type="NCBI Taxonomy" id="66431"/>
    <lineage>
        <taxon>Bacteria</taxon>
        <taxon>Bacillati</taxon>
        <taxon>Actinomycetota</taxon>
        <taxon>Actinomycetes</taxon>
        <taxon>Kitasatosporales</taxon>
        <taxon>Streptomycetaceae</taxon>
        <taxon>Streptomyces</taxon>
    </lineage>
</organism>